<feature type="transmembrane region" description="Helical" evidence="7">
    <location>
        <begin position="99"/>
        <end position="117"/>
    </location>
</feature>
<dbReference type="InterPro" id="IPR000620">
    <property type="entry name" value="EamA_dom"/>
</dbReference>
<feature type="transmembrane region" description="Helical" evidence="7">
    <location>
        <begin position="124"/>
        <end position="142"/>
    </location>
</feature>
<protein>
    <submittedName>
        <fullName evidence="9">DMT family transporter</fullName>
    </submittedName>
</protein>
<feature type="transmembrane region" description="Helical" evidence="7">
    <location>
        <begin position="277"/>
        <end position="295"/>
    </location>
</feature>
<evidence type="ECO:0000256" key="3">
    <source>
        <dbReference type="ARBA" id="ARBA00022475"/>
    </source>
</evidence>
<organism evidence="9">
    <name type="scientific">Woronichinia naegeliana WA131</name>
    <dbReference type="NCBI Taxonomy" id="2824559"/>
    <lineage>
        <taxon>Bacteria</taxon>
        <taxon>Bacillati</taxon>
        <taxon>Cyanobacteriota</taxon>
        <taxon>Cyanophyceae</taxon>
        <taxon>Synechococcales</taxon>
        <taxon>Coelosphaeriaceae</taxon>
        <taxon>Woronichinia</taxon>
    </lineage>
</organism>
<keyword evidence="5 7" id="KW-1133">Transmembrane helix</keyword>
<evidence type="ECO:0000256" key="1">
    <source>
        <dbReference type="ARBA" id="ARBA00004651"/>
    </source>
</evidence>
<dbReference type="GO" id="GO:0005886">
    <property type="term" value="C:plasma membrane"/>
    <property type="evidence" value="ECO:0007669"/>
    <property type="project" value="UniProtKB-SubCell"/>
</dbReference>
<evidence type="ECO:0000256" key="7">
    <source>
        <dbReference type="SAM" id="Phobius"/>
    </source>
</evidence>
<keyword evidence="6 7" id="KW-0472">Membrane</keyword>
<gene>
    <name evidence="9" type="ORF">KA717_28200</name>
</gene>
<dbReference type="InterPro" id="IPR037185">
    <property type="entry name" value="EmrE-like"/>
</dbReference>
<evidence type="ECO:0000259" key="8">
    <source>
        <dbReference type="Pfam" id="PF00892"/>
    </source>
</evidence>
<comment type="similarity">
    <text evidence="2">Belongs to the EamA transporter family.</text>
</comment>
<dbReference type="InterPro" id="IPR050638">
    <property type="entry name" value="AA-Vitamin_Transporters"/>
</dbReference>
<feature type="transmembrane region" description="Helical" evidence="7">
    <location>
        <begin position="36"/>
        <end position="55"/>
    </location>
</feature>
<dbReference type="PANTHER" id="PTHR32322">
    <property type="entry name" value="INNER MEMBRANE TRANSPORTER"/>
    <property type="match status" value="1"/>
</dbReference>
<dbReference type="SUPFAM" id="SSF103481">
    <property type="entry name" value="Multidrug resistance efflux transporter EmrE"/>
    <property type="match status" value="2"/>
</dbReference>
<keyword evidence="3" id="KW-1003">Cell membrane</keyword>
<keyword evidence="4 7" id="KW-0812">Transmembrane</keyword>
<sequence>MKESALLTSLMLVGVAFIWGGTFIAGRHLSVNTPPLLSASIRFLIASVTLSFFLPNKQNKSLLNKNTKIRIFFLGLTGIFFYNICFFYGFQFISASRGSLIVALNPAGIGLVSFIFLHEQIRPIKWLGIMLSLIGVFIIVISKDPTALSMDVNTWKGDLFLLGCVACWVTYSVASKRVISEIGTIHSVFYSLVVGTILLGVTALSTNQANLVNILELSYSQWFSLLFLGVFGSALAYVWYYKGIEKIGATQAGVYIALVPVFGIILGMLLLKEPITLPMIIGGIIVILGIYFCNWSKY</sequence>
<dbReference type="EMBL" id="CP073041">
    <property type="protein sequence ID" value="UXE59617.1"/>
    <property type="molecule type" value="Genomic_DNA"/>
</dbReference>
<feature type="domain" description="EamA" evidence="8">
    <location>
        <begin position="156"/>
        <end position="293"/>
    </location>
</feature>
<feature type="transmembrane region" description="Helical" evidence="7">
    <location>
        <begin position="154"/>
        <end position="175"/>
    </location>
</feature>
<dbReference type="KEGG" id="wna:KA717_28200"/>
<name>A0A977KTI8_9CYAN</name>
<dbReference type="PANTHER" id="PTHR32322:SF18">
    <property type="entry name" value="S-ADENOSYLMETHIONINE_S-ADENOSYLHOMOCYSTEINE TRANSPORTER"/>
    <property type="match status" value="1"/>
</dbReference>
<dbReference type="AlphaFoldDB" id="A0A977KTI8"/>
<dbReference type="Pfam" id="PF00892">
    <property type="entry name" value="EamA"/>
    <property type="match status" value="2"/>
</dbReference>
<dbReference type="Gene3D" id="1.10.3730.20">
    <property type="match status" value="1"/>
</dbReference>
<proteinExistence type="inferred from homology"/>
<evidence type="ECO:0000313" key="9">
    <source>
        <dbReference type="EMBL" id="UXE59617.1"/>
    </source>
</evidence>
<feature type="transmembrane region" description="Helical" evidence="7">
    <location>
        <begin position="252"/>
        <end position="271"/>
    </location>
</feature>
<feature type="transmembrane region" description="Helical" evidence="7">
    <location>
        <begin position="71"/>
        <end position="93"/>
    </location>
</feature>
<evidence type="ECO:0000256" key="2">
    <source>
        <dbReference type="ARBA" id="ARBA00007362"/>
    </source>
</evidence>
<feature type="transmembrane region" description="Helical" evidence="7">
    <location>
        <begin position="187"/>
        <end position="207"/>
    </location>
</feature>
<evidence type="ECO:0000256" key="5">
    <source>
        <dbReference type="ARBA" id="ARBA00022989"/>
    </source>
</evidence>
<comment type="subcellular location">
    <subcellularLocation>
        <location evidence="1">Cell membrane</location>
        <topology evidence="1">Multi-pass membrane protein</topology>
    </subcellularLocation>
</comment>
<evidence type="ECO:0000256" key="4">
    <source>
        <dbReference type="ARBA" id="ARBA00022692"/>
    </source>
</evidence>
<feature type="transmembrane region" description="Helical" evidence="7">
    <location>
        <begin position="219"/>
        <end position="240"/>
    </location>
</feature>
<evidence type="ECO:0000256" key="6">
    <source>
        <dbReference type="ARBA" id="ARBA00023136"/>
    </source>
</evidence>
<feature type="domain" description="EamA" evidence="8">
    <location>
        <begin position="9"/>
        <end position="140"/>
    </location>
</feature>
<dbReference type="Proteomes" id="UP001065613">
    <property type="component" value="Chromosome"/>
</dbReference>
<reference evidence="9" key="1">
    <citation type="submission" date="2021-04" db="EMBL/GenBank/DDBJ databases">
        <title>Genome sequence of Woronichinia naegeliana from Washington state freshwater lake bloom.</title>
        <authorList>
            <person name="Dreher T.W."/>
        </authorList>
    </citation>
    <scope>NUCLEOTIDE SEQUENCE</scope>
    <source>
        <strain evidence="9">WA131</strain>
    </source>
</reference>
<accession>A0A977KTI8</accession>